<protein>
    <submittedName>
        <fullName evidence="9">Dimer_Tnp_hAT domain-containing protein</fullName>
    </submittedName>
</protein>
<dbReference type="STRING" id="27835.A0A0N4YFQ4"/>
<evidence type="ECO:0000313" key="7">
    <source>
        <dbReference type="EMBL" id="VDL79193.1"/>
    </source>
</evidence>
<dbReference type="GO" id="GO:0046983">
    <property type="term" value="F:protein dimerization activity"/>
    <property type="evidence" value="ECO:0007669"/>
    <property type="project" value="InterPro"/>
</dbReference>
<sequence length="392" mass="44239">MRKEVEAIDGKPKELVLKSDHRIAITAVTWTSVNANCSLLAITAHTAQSGFEERSNIVLDCASLEHGSHTAAVIEEKIRRSLSRLEVDMPKVSLFEADGAAVMKSTAMNLNLKYVQCCAHVILLAAKAAIESESVKQAVQKVRKIVAKLNLSHSSKGALPSMLFLNNFSLSEECVYRNCNCAKRDARQFGDTLLLKLRHYFDDWFEDETLQLASLMDPRFAFMETVLPFETWMKTIEKLKRLNELSLSTAVEELEVRSSQECLSFCKEKPVWAVPLRVKKLSIEGQETSVANLTTKEDDFEIEMKQYAILLKRARPTFDSKPLEWWRTHHDEFPQIAAILPQYLVCPASSVDCKRLFSLAGIIYGNKRSNLKGDNARLLLMIKTLGNVEVGR</sequence>
<name>A0A0N4YFQ4_NIPBR</name>
<gene>
    <name evidence="7" type="ORF">NBR_LOCUS15599</name>
</gene>
<keyword evidence="5" id="KW-0539">Nucleus</keyword>
<proteinExistence type="predicted"/>
<dbReference type="OMA" id="WRTHHDE"/>
<dbReference type="Proteomes" id="UP000271162">
    <property type="component" value="Unassembled WGS sequence"/>
</dbReference>
<dbReference type="Pfam" id="PF05699">
    <property type="entry name" value="Dimer_Tnp_hAT"/>
    <property type="match status" value="1"/>
</dbReference>
<evidence type="ECO:0000313" key="8">
    <source>
        <dbReference type="Proteomes" id="UP000271162"/>
    </source>
</evidence>
<evidence type="ECO:0000313" key="9">
    <source>
        <dbReference type="WBParaSite" id="NBR_0001559801-mRNA-1"/>
    </source>
</evidence>
<evidence type="ECO:0000256" key="2">
    <source>
        <dbReference type="ARBA" id="ARBA00022723"/>
    </source>
</evidence>
<dbReference type="InterPro" id="IPR008906">
    <property type="entry name" value="HATC_C_dom"/>
</dbReference>
<keyword evidence="2" id="KW-0479">Metal-binding</keyword>
<reference evidence="7 8" key="2">
    <citation type="submission" date="2018-11" db="EMBL/GenBank/DDBJ databases">
        <authorList>
            <consortium name="Pathogen Informatics"/>
        </authorList>
    </citation>
    <scope>NUCLEOTIDE SEQUENCE [LARGE SCALE GENOMIC DNA]</scope>
</reference>
<dbReference type="WBParaSite" id="NBR_0001559801-mRNA-1">
    <property type="protein sequence ID" value="NBR_0001559801-mRNA-1"/>
    <property type="gene ID" value="NBR_0001559801"/>
</dbReference>
<keyword evidence="3" id="KW-0863">Zinc-finger</keyword>
<dbReference type="InterPro" id="IPR052035">
    <property type="entry name" value="ZnF_BED_domain_contain"/>
</dbReference>
<dbReference type="GO" id="GO:0005634">
    <property type="term" value="C:nucleus"/>
    <property type="evidence" value="ECO:0007669"/>
    <property type="project" value="UniProtKB-SubCell"/>
</dbReference>
<dbReference type="PANTHER" id="PTHR46481">
    <property type="entry name" value="ZINC FINGER BED DOMAIN-CONTAINING PROTEIN 4"/>
    <property type="match status" value="1"/>
</dbReference>
<organism evidence="9">
    <name type="scientific">Nippostrongylus brasiliensis</name>
    <name type="common">Rat hookworm</name>
    <dbReference type="NCBI Taxonomy" id="27835"/>
    <lineage>
        <taxon>Eukaryota</taxon>
        <taxon>Metazoa</taxon>
        <taxon>Ecdysozoa</taxon>
        <taxon>Nematoda</taxon>
        <taxon>Chromadorea</taxon>
        <taxon>Rhabditida</taxon>
        <taxon>Rhabditina</taxon>
        <taxon>Rhabditomorpha</taxon>
        <taxon>Strongyloidea</taxon>
        <taxon>Heligmosomidae</taxon>
        <taxon>Nippostrongylus</taxon>
    </lineage>
</organism>
<dbReference type="GO" id="GO:0008270">
    <property type="term" value="F:zinc ion binding"/>
    <property type="evidence" value="ECO:0007669"/>
    <property type="project" value="UniProtKB-KW"/>
</dbReference>
<comment type="subcellular location">
    <subcellularLocation>
        <location evidence="1">Nucleus</location>
    </subcellularLocation>
</comment>
<evidence type="ECO:0000256" key="3">
    <source>
        <dbReference type="ARBA" id="ARBA00022771"/>
    </source>
</evidence>
<dbReference type="InterPro" id="IPR012337">
    <property type="entry name" value="RNaseH-like_sf"/>
</dbReference>
<evidence type="ECO:0000256" key="5">
    <source>
        <dbReference type="ARBA" id="ARBA00023242"/>
    </source>
</evidence>
<evidence type="ECO:0000256" key="1">
    <source>
        <dbReference type="ARBA" id="ARBA00004123"/>
    </source>
</evidence>
<accession>A0A0N4YFQ4</accession>
<keyword evidence="4" id="KW-0862">Zinc</keyword>
<dbReference type="AlphaFoldDB" id="A0A0N4YFQ4"/>
<evidence type="ECO:0000259" key="6">
    <source>
        <dbReference type="Pfam" id="PF05699"/>
    </source>
</evidence>
<reference evidence="9" key="1">
    <citation type="submission" date="2017-02" db="UniProtKB">
        <authorList>
            <consortium name="WormBaseParasite"/>
        </authorList>
    </citation>
    <scope>IDENTIFICATION</scope>
</reference>
<dbReference type="EMBL" id="UYSL01021809">
    <property type="protein sequence ID" value="VDL79193.1"/>
    <property type="molecule type" value="Genomic_DNA"/>
</dbReference>
<feature type="domain" description="HAT C-terminal dimerisation" evidence="6">
    <location>
        <begin position="319"/>
        <end position="383"/>
    </location>
</feature>
<dbReference type="PANTHER" id="PTHR46481:SF10">
    <property type="entry name" value="ZINC FINGER BED DOMAIN-CONTAINING PROTEIN 39"/>
    <property type="match status" value="1"/>
</dbReference>
<evidence type="ECO:0000256" key="4">
    <source>
        <dbReference type="ARBA" id="ARBA00022833"/>
    </source>
</evidence>
<dbReference type="SUPFAM" id="SSF53098">
    <property type="entry name" value="Ribonuclease H-like"/>
    <property type="match status" value="1"/>
</dbReference>
<keyword evidence="8" id="KW-1185">Reference proteome</keyword>